<feature type="compositionally biased region" description="Low complexity" evidence="1">
    <location>
        <begin position="1"/>
        <end position="11"/>
    </location>
</feature>
<evidence type="ECO:0000313" key="3">
    <source>
        <dbReference type="EMBL" id="NYD35827.1"/>
    </source>
</evidence>
<evidence type="ECO:0000313" key="4">
    <source>
        <dbReference type="Proteomes" id="UP000535890"/>
    </source>
</evidence>
<keyword evidence="2" id="KW-0812">Transmembrane</keyword>
<comment type="caution">
    <text evidence="3">The sequence shown here is derived from an EMBL/GenBank/DDBJ whole genome shotgun (WGS) entry which is preliminary data.</text>
</comment>
<dbReference type="EMBL" id="JACCBN010000001">
    <property type="protein sequence ID" value="NYD35827.1"/>
    <property type="molecule type" value="Genomic_DNA"/>
</dbReference>
<dbReference type="AlphaFoldDB" id="A0A7Y9J567"/>
<keyword evidence="2" id="KW-1133">Transmembrane helix</keyword>
<reference evidence="3 4" key="1">
    <citation type="submission" date="2020-07" db="EMBL/GenBank/DDBJ databases">
        <title>Sequencing the genomes of 1000 actinobacteria strains.</title>
        <authorList>
            <person name="Klenk H.-P."/>
        </authorList>
    </citation>
    <scope>NUCLEOTIDE SEQUENCE [LARGE SCALE GENOMIC DNA]</scope>
    <source>
        <strain evidence="3 4">DSM 45772</strain>
    </source>
</reference>
<protein>
    <recommendedName>
        <fullName evidence="5">Polysaccharide lyase-like protein</fullName>
    </recommendedName>
</protein>
<gene>
    <name evidence="3" type="ORF">BJ983_001929</name>
</gene>
<dbReference type="InterPro" id="IPR025975">
    <property type="entry name" value="Polysacc_lyase"/>
</dbReference>
<feature type="region of interest" description="Disordered" evidence="1">
    <location>
        <begin position="1"/>
        <end position="39"/>
    </location>
</feature>
<sequence length="480" mass="49477">MSRPADLLAPLPDRPLSPHSGPGAQPSTAVADRERRTRRRRRTVLTAGAGALLAAVIGLAASATAVPTGETWGAELAVSGGDDANVALVDGAVRLVTPSTAKARSEGVLVLAPRRPAAATNAITTELTADLPPGATARVDVRGVLPDGAWSPWLPTKDDVRTVLPALTTQVQARIVLLGGSGAVSPAVQRLWITTSTTSASPASATAPPAPSTTAAPATTAAPTSTVRPTTTTPAPSTTVVPIKPTTPAPTPNSGTAPVPAAKPIWDAAITAQGLGMFKDTPWNMVGAKTPTVVPATDLAGRKALRFTMPGGGKRSEIEPNVDNFTEGQDRYIRLSVRLADGFPVNANSWQLITQFKNEGTGSPPLELRIGNGNYILSGGFDHPGGSKNFDKVIAPAVTGKVTTLVLHVKFSSSSAKSVVDAWVDGQQKVAGFRPPGGTLYPGNYSYWKLGLYRDTGIGQTATYELSDARLGTSYASVAG</sequence>
<feature type="compositionally biased region" description="Low complexity" evidence="1">
    <location>
        <begin position="197"/>
        <end position="242"/>
    </location>
</feature>
<accession>A0A7Y9J567</accession>
<dbReference type="RefSeq" id="WP_179793600.1">
    <property type="nucleotide sequence ID" value="NZ_BAABHP010000007.1"/>
</dbReference>
<evidence type="ECO:0008006" key="5">
    <source>
        <dbReference type="Google" id="ProtNLM"/>
    </source>
</evidence>
<keyword evidence="2" id="KW-0472">Membrane</keyword>
<name>A0A7Y9J567_9PSEU</name>
<proteinExistence type="predicted"/>
<dbReference type="Proteomes" id="UP000535890">
    <property type="component" value="Unassembled WGS sequence"/>
</dbReference>
<dbReference type="Gene3D" id="2.60.120.200">
    <property type="match status" value="1"/>
</dbReference>
<dbReference type="Pfam" id="PF14099">
    <property type="entry name" value="Polysacc_lyase"/>
    <property type="match status" value="1"/>
</dbReference>
<feature type="region of interest" description="Disordered" evidence="1">
    <location>
        <begin position="197"/>
        <end position="260"/>
    </location>
</feature>
<organism evidence="3 4">
    <name type="scientific">Actinomycetospora corticicola</name>
    <dbReference type="NCBI Taxonomy" id="663602"/>
    <lineage>
        <taxon>Bacteria</taxon>
        <taxon>Bacillati</taxon>
        <taxon>Actinomycetota</taxon>
        <taxon>Actinomycetes</taxon>
        <taxon>Pseudonocardiales</taxon>
        <taxon>Pseudonocardiaceae</taxon>
        <taxon>Actinomycetospora</taxon>
    </lineage>
</organism>
<keyword evidence="4" id="KW-1185">Reference proteome</keyword>
<evidence type="ECO:0000256" key="2">
    <source>
        <dbReference type="SAM" id="Phobius"/>
    </source>
</evidence>
<evidence type="ECO:0000256" key="1">
    <source>
        <dbReference type="SAM" id="MobiDB-lite"/>
    </source>
</evidence>
<feature type="transmembrane region" description="Helical" evidence="2">
    <location>
        <begin position="43"/>
        <end position="61"/>
    </location>
</feature>